<feature type="region of interest" description="Disordered" evidence="1">
    <location>
        <begin position="730"/>
        <end position="815"/>
    </location>
</feature>
<keyword evidence="2" id="KW-0812">Transmembrane</keyword>
<feature type="compositionally biased region" description="Basic and acidic residues" evidence="1">
    <location>
        <begin position="868"/>
        <end position="879"/>
    </location>
</feature>
<proteinExistence type="predicted"/>
<reference evidence="3" key="1">
    <citation type="journal article" date="2021" name="Nat. Commun.">
        <title>Genetic determinants of endophytism in the Arabidopsis root mycobiome.</title>
        <authorList>
            <person name="Mesny F."/>
            <person name="Miyauchi S."/>
            <person name="Thiergart T."/>
            <person name="Pickel B."/>
            <person name="Atanasova L."/>
            <person name="Karlsson M."/>
            <person name="Huettel B."/>
            <person name="Barry K.W."/>
            <person name="Haridas S."/>
            <person name="Chen C."/>
            <person name="Bauer D."/>
            <person name="Andreopoulos W."/>
            <person name="Pangilinan J."/>
            <person name="LaButti K."/>
            <person name="Riley R."/>
            <person name="Lipzen A."/>
            <person name="Clum A."/>
            <person name="Drula E."/>
            <person name="Henrissat B."/>
            <person name="Kohler A."/>
            <person name="Grigoriev I.V."/>
            <person name="Martin F.M."/>
            <person name="Hacquard S."/>
        </authorList>
    </citation>
    <scope>NUCLEOTIDE SEQUENCE</scope>
    <source>
        <strain evidence="3">MPI-CAGE-CH-0235</strain>
    </source>
</reference>
<name>A0A8K0SSK2_9HYPO</name>
<feature type="transmembrane region" description="Helical" evidence="2">
    <location>
        <begin position="301"/>
        <end position="325"/>
    </location>
</feature>
<evidence type="ECO:0000256" key="1">
    <source>
        <dbReference type="SAM" id="MobiDB-lite"/>
    </source>
</evidence>
<dbReference type="EMBL" id="JAGPNK010000009">
    <property type="protein sequence ID" value="KAH7313970.1"/>
    <property type="molecule type" value="Genomic_DNA"/>
</dbReference>
<protein>
    <submittedName>
        <fullName evidence="3">Uncharacterized protein</fullName>
    </submittedName>
</protein>
<feature type="transmembrane region" description="Helical" evidence="2">
    <location>
        <begin position="262"/>
        <end position="289"/>
    </location>
</feature>
<feature type="transmembrane region" description="Helical" evidence="2">
    <location>
        <begin position="171"/>
        <end position="194"/>
    </location>
</feature>
<feature type="compositionally biased region" description="Basic and acidic residues" evidence="1">
    <location>
        <begin position="847"/>
        <end position="860"/>
    </location>
</feature>
<comment type="caution">
    <text evidence="3">The sequence shown here is derived from an EMBL/GenBank/DDBJ whole genome shotgun (WGS) entry which is preliminary data.</text>
</comment>
<accession>A0A8K0SSK2</accession>
<sequence length="920" mass="102320">MALKVLDRLRNPLQEYLRILGDPISAVFGAMSEIWSDAKALSLIRGDDNVDGQLMLQQGALWISALAGDVRFTENTGWVPEIIQTLSAPHALDTQALEPKGTRNSQGTPAPQPVMQDGSTPGDKIDRAISTVITARKGFVSGVLIPVLLMLAVTAATFFDAYSKQGDKDTGLALAYCVWYSWILTLGVAGNCFASSLNTDVAERALDAVFDFGGKTMSTSLGDRYVNAYMWKAWVGSFDSGLSADGWDFQAARSRLASDWRFWLRLCGGQLLGFCCVAFSSACAVAIAWTTPTVGLGCRSFNFILFAIFSFITGYLNVLCSWLSILSEARASSSSRQRRAKILLRVVLGLYWVFVLANSLVVILGTLFHMVGVFRTCWCERLTWSDTTLIELNSKTAQAVDNAQSYWLSTAYVAFGLRQFFQVTQMAKSTIKVAAVHFDNDHSDAFSQAIRCILKTSLSEVTMAQLLDGLPQADVAWEARGNLLIRANPLADHAQLCGGVLEKTRSWRDDFDPDTLQFEPQLLQAYSDAEMGSKEFNLRLIEMVAVSVHQIAVALFDLAPKAHTLEHIRHVTDWQKPPGWNECYGRKTWEEPLFPPPPTHVFHCAYLDYDIYPDGLADVAGYWAEDRIVGGVILFDRGQSGKECKEIFLHPGRQKETFRRTPLERFPLPLTATDENLHRLDPWDAIALHHVFRDPWERRIPVRKPPERDVRSVGDYPELQILFQKMDKTIQQVESHSESDITNNHEPHVVGSHGEETSSPDKPDRLWIYRHGGHMGDPLGTRRLPYLGPPEGDQAKIAPEDGDSDDEEYSNCSFGQGFSTPSLFAQYSESLEATQEALSKKVTVPPSDDKLRFGTTKEHSTISSASDKSVRDTKSDVKVPESGTDGEGAEDLSRKRMDTRESVLANSRKGVRGSERQKMS</sequence>
<dbReference type="OrthoDB" id="5346581at2759"/>
<organism evidence="3 4">
    <name type="scientific">Stachybotrys elegans</name>
    <dbReference type="NCBI Taxonomy" id="80388"/>
    <lineage>
        <taxon>Eukaryota</taxon>
        <taxon>Fungi</taxon>
        <taxon>Dikarya</taxon>
        <taxon>Ascomycota</taxon>
        <taxon>Pezizomycotina</taxon>
        <taxon>Sordariomycetes</taxon>
        <taxon>Hypocreomycetidae</taxon>
        <taxon>Hypocreales</taxon>
        <taxon>Stachybotryaceae</taxon>
        <taxon>Stachybotrys</taxon>
    </lineage>
</organism>
<evidence type="ECO:0000313" key="3">
    <source>
        <dbReference type="EMBL" id="KAH7313970.1"/>
    </source>
</evidence>
<dbReference type="Proteomes" id="UP000813444">
    <property type="component" value="Unassembled WGS sequence"/>
</dbReference>
<feature type="transmembrane region" description="Helical" evidence="2">
    <location>
        <begin position="346"/>
        <end position="371"/>
    </location>
</feature>
<feature type="compositionally biased region" description="Acidic residues" evidence="1">
    <location>
        <begin position="800"/>
        <end position="809"/>
    </location>
</feature>
<feature type="region of interest" description="Disordered" evidence="1">
    <location>
        <begin position="839"/>
        <end position="920"/>
    </location>
</feature>
<keyword evidence="2" id="KW-0472">Membrane</keyword>
<feature type="region of interest" description="Disordered" evidence="1">
    <location>
        <begin position="98"/>
        <end position="123"/>
    </location>
</feature>
<gene>
    <name evidence="3" type="ORF">B0I35DRAFT_480606</name>
</gene>
<feature type="compositionally biased region" description="Basic and acidic residues" evidence="1">
    <location>
        <begin position="891"/>
        <end position="901"/>
    </location>
</feature>
<dbReference type="AlphaFoldDB" id="A0A8K0SSK2"/>
<evidence type="ECO:0000313" key="4">
    <source>
        <dbReference type="Proteomes" id="UP000813444"/>
    </source>
</evidence>
<feature type="compositionally biased region" description="Basic and acidic residues" evidence="1">
    <location>
        <begin position="735"/>
        <end position="767"/>
    </location>
</feature>
<keyword evidence="4" id="KW-1185">Reference proteome</keyword>
<feature type="transmembrane region" description="Helical" evidence="2">
    <location>
        <begin position="139"/>
        <end position="159"/>
    </location>
</feature>
<evidence type="ECO:0000256" key="2">
    <source>
        <dbReference type="SAM" id="Phobius"/>
    </source>
</evidence>
<keyword evidence="2" id="KW-1133">Transmembrane helix</keyword>